<keyword evidence="3 8" id="KW-0547">Nucleotide-binding</keyword>
<dbReference type="InterPro" id="IPR027417">
    <property type="entry name" value="P-loop_NTPase"/>
</dbReference>
<dbReference type="FunFam" id="3.40.50.300:FF:000162">
    <property type="entry name" value="septin-7 isoform X1"/>
    <property type="match status" value="1"/>
</dbReference>
<feature type="domain" description="Septin-type G" evidence="10">
    <location>
        <begin position="40"/>
        <end position="313"/>
    </location>
</feature>
<evidence type="ECO:0000259" key="10">
    <source>
        <dbReference type="PROSITE" id="PS51719"/>
    </source>
</evidence>
<dbReference type="PROSITE" id="PS51719">
    <property type="entry name" value="G_SEPTIN"/>
    <property type="match status" value="1"/>
</dbReference>
<evidence type="ECO:0000256" key="3">
    <source>
        <dbReference type="ARBA" id="ARBA00022741"/>
    </source>
</evidence>
<feature type="region of interest" description="Disordered" evidence="9">
    <location>
        <begin position="1"/>
        <end position="36"/>
    </location>
</feature>
<keyword evidence="5 8" id="KW-0342">GTP-binding</keyword>
<dbReference type="GO" id="GO:0005525">
    <property type="term" value="F:GTP binding"/>
    <property type="evidence" value="ECO:0007669"/>
    <property type="project" value="UniProtKB-UniRule"/>
</dbReference>
<dbReference type="OrthoDB" id="416553at2759"/>
<keyword evidence="2" id="KW-0132">Cell division</keyword>
<protein>
    <recommendedName>
        <fullName evidence="7">Septin</fullName>
    </recommendedName>
</protein>
<evidence type="ECO:0000256" key="4">
    <source>
        <dbReference type="ARBA" id="ARBA00023054"/>
    </source>
</evidence>
<dbReference type="PIRSF" id="PIRSF006698">
    <property type="entry name" value="Septin"/>
    <property type="match status" value="1"/>
</dbReference>
<dbReference type="OMA" id="ERVHVCL"/>
<name>B4GYP5_DROPE</name>
<dbReference type="GO" id="GO:0032154">
    <property type="term" value="C:cleavage furrow"/>
    <property type="evidence" value="ECO:0007669"/>
    <property type="project" value="UniProtKB-SubCell"/>
</dbReference>
<dbReference type="GO" id="GO:0051301">
    <property type="term" value="P:cell division"/>
    <property type="evidence" value="ECO:0007669"/>
    <property type="project" value="UniProtKB-KW"/>
</dbReference>
<dbReference type="InterPro" id="IPR016491">
    <property type="entry name" value="Septin"/>
</dbReference>
<evidence type="ECO:0000256" key="6">
    <source>
        <dbReference type="ARBA" id="ARBA00023306"/>
    </source>
</evidence>
<reference evidence="11 12" key="1">
    <citation type="journal article" date="2007" name="Nature">
        <title>Evolution of genes and genomes on the Drosophila phylogeny.</title>
        <authorList>
            <consortium name="Drosophila 12 Genomes Consortium"/>
            <person name="Clark A.G."/>
            <person name="Eisen M.B."/>
            <person name="Smith D.R."/>
            <person name="Bergman C.M."/>
            <person name="Oliver B."/>
            <person name="Markow T.A."/>
            <person name="Kaufman T.C."/>
            <person name="Kellis M."/>
            <person name="Gelbart W."/>
            <person name="Iyer V.N."/>
            <person name="Pollard D.A."/>
            <person name="Sackton T.B."/>
            <person name="Larracuente A.M."/>
            <person name="Singh N.D."/>
            <person name="Abad J.P."/>
            <person name="Abt D.N."/>
            <person name="Adryan B."/>
            <person name="Aguade M."/>
            <person name="Akashi H."/>
            <person name="Anderson W.W."/>
            <person name="Aquadro C.F."/>
            <person name="Ardell D.H."/>
            <person name="Arguello R."/>
            <person name="Artieri C.G."/>
            <person name="Barbash D.A."/>
            <person name="Barker D."/>
            <person name="Barsanti P."/>
            <person name="Batterham P."/>
            <person name="Batzoglou S."/>
            <person name="Begun D."/>
            <person name="Bhutkar A."/>
            <person name="Blanco E."/>
            <person name="Bosak S.A."/>
            <person name="Bradley R.K."/>
            <person name="Brand A.D."/>
            <person name="Brent M.R."/>
            <person name="Brooks A.N."/>
            <person name="Brown R.H."/>
            <person name="Butlin R.K."/>
            <person name="Caggese C."/>
            <person name="Calvi B.R."/>
            <person name="Bernardo de Carvalho A."/>
            <person name="Caspi A."/>
            <person name="Castrezana S."/>
            <person name="Celniker S.E."/>
            <person name="Chang J.L."/>
            <person name="Chapple C."/>
            <person name="Chatterji S."/>
            <person name="Chinwalla A."/>
            <person name="Civetta A."/>
            <person name="Clifton S.W."/>
            <person name="Comeron J.M."/>
            <person name="Costello J.C."/>
            <person name="Coyne J.A."/>
            <person name="Daub J."/>
            <person name="David R.G."/>
            <person name="Delcher A.L."/>
            <person name="Delehaunty K."/>
            <person name="Do C.B."/>
            <person name="Ebling H."/>
            <person name="Edwards K."/>
            <person name="Eickbush T."/>
            <person name="Evans J.D."/>
            <person name="Filipski A."/>
            <person name="Findeiss S."/>
            <person name="Freyhult E."/>
            <person name="Fulton L."/>
            <person name="Fulton R."/>
            <person name="Garcia A.C."/>
            <person name="Gardiner A."/>
            <person name="Garfield D.A."/>
            <person name="Garvin B.E."/>
            <person name="Gibson G."/>
            <person name="Gilbert D."/>
            <person name="Gnerre S."/>
            <person name="Godfrey J."/>
            <person name="Good R."/>
            <person name="Gotea V."/>
            <person name="Gravely B."/>
            <person name="Greenberg A.J."/>
            <person name="Griffiths-Jones S."/>
            <person name="Gross S."/>
            <person name="Guigo R."/>
            <person name="Gustafson E.A."/>
            <person name="Haerty W."/>
            <person name="Hahn M.W."/>
            <person name="Halligan D.L."/>
            <person name="Halpern A.L."/>
            <person name="Halter G.M."/>
            <person name="Han M.V."/>
            <person name="Heger A."/>
            <person name="Hillier L."/>
            <person name="Hinrichs A.S."/>
            <person name="Holmes I."/>
            <person name="Hoskins R.A."/>
            <person name="Hubisz M.J."/>
            <person name="Hultmark D."/>
            <person name="Huntley M.A."/>
            <person name="Jaffe D.B."/>
            <person name="Jagadeeshan S."/>
            <person name="Jeck W.R."/>
            <person name="Johnson J."/>
            <person name="Jones C.D."/>
            <person name="Jordan W.C."/>
            <person name="Karpen G.H."/>
            <person name="Kataoka E."/>
            <person name="Keightley P.D."/>
            <person name="Kheradpour P."/>
            <person name="Kirkness E.F."/>
            <person name="Koerich L.B."/>
            <person name="Kristiansen K."/>
            <person name="Kudrna D."/>
            <person name="Kulathinal R.J."/>
            <person name="Kumar S."/>
            <person name="Kwok R."/>
            <person name="Lander E."/>
            <person name="Langley C.H."/>
            <person name="Lapoint R."/>
            <person name="Lazzaro B.P."/>
            <person name="Lee S.J."/>
            <person name="Levesque L."/>
            <person name="Li R."/>
            <person name="Lin C.F."/>
            <person name="Lin M.F."/>
            <person name="Lindblad-Toh K."/>
            <person name="Llopart A."/>
            <person name="Long M."/>
            <person name="Low L."/>
            <person name="Lozovsky E."/>
            <person name="Lu J."/>
            <person name="Luo M."/>
            <person name="Machado C.A."/>
            <person name="Makalowski W."/>
            <person name="Marzo M."/>
            <person name="Matsuda M."/>
            <person name="Matzkin L."/>
            <person name="McAllister B."/>
            <person name="McBride C.S."/>
            <person name="McKernan B."/>
            <person name="McKernan K."/>
            <person name="Mendez-Lago M."/>
            <person name="Minx P."/>
            <person name="Mollenhauer M.U."/>
            <person name="Montooth K."/>
            <person name="Mount S.M."/>
            <person name="Mu X."/>
            <person name="Myers E."/>
            <person name="Negre B."/>
            <person name="Newfeld S."/>
            <person name="Nielsen R."/>
            <person name="Noor M.A."/>
            <person name="O'Grady P."/>
            <person name="Pachter L."/>
            <person name="Papaceit M."/>
            <person name="Parisi M.J."/>
            <person name="Parisi M."/>
            <person name="Parts L."/>
            <person name="Pedersen J.S."/>
            <person name="Pesole G."/>
            <person name="Phillippy A.M."/>
            <person name="Ponting C.P."/>
            <person name="Pop M."/>
            <person name="Porcelli D."/>
            <person name="Powell J.R."/>
            <person name="Prohaska S."/>
            <person name="Pruitt K."/>
            <person name="Puig M."/>
            <person name="Quesneville H."/>
            <person name="Ram K.R."/>
            <person name="Rand D."/>
            <person name="Rasmussen M.D."/>
            <person name="Reed L.K."/>
            <person name="Reenan R."/>
            <person name="Reily A."/>
            <person name="Remington K.A."/>
            <person name="Rieger T.T."/>
            <person name="Ritchie M.G."/>
            <person name="Robin C."/>
            <person name="Rogers Y.H."/>
            <person name="Rohde C."/>
            <person name="Rozas J."/>
            <person name="Rubenfield M.J."/>
            <person name="Ruiz A."/>
            <person name="Russo S."/>
            <person name="Salzberg S.L."/>
            <person name="Sanchez-Gracia A."/>
            <person name="Saranga D.J."/>
            <person name="Sato H."/>
            <person name="Schaeffer S.W."/>
            <person name="Schatz M.C."/>
            <person name="Schlenke T."/>
            <person name="Schwartz R."/>
            <person name="Segarra C."/>
            <person name="Singh R.S."/>
            <person name="Sirot L."/>
            <person name="Sirota M."/>
            <person name="Sisneros N.B."/>
            <person name="Smith C.D."/>
            <person name="Smith T.F."/>
            <person name="Spieth J."/>
            <person name="Stage D.E."/>
            <person name="Stark A."/>
            <person name="Stephan W."/>
            <person name="Strausberg R.L."/>
            <person name="Strempel S."/>
            <person name="Sturgill D."/>
            <person name="Sutton G."/>
            <person name="Sutton G.G."/>
            <person name="Tao W."/>
            <person name="Teichmann S."/>
            <person name="Tobari Y.N."/>
            <person name="Tomimura Y."/>
            <person name="Tsolas J.M."/>
            <person name="Valente V.L."/>
            <person name="Venter E."/>
            <person name="Venter J.C."/>
            <person name="Vicario S."/>
            <person name="Vieira F.G."/>
            <person name="Vilella A.J."/>
            <person name="Villasante A."/>
            <person name="Walenz B."/>
            <person name="Wang J."/>
            <person name="Wasserman M."/>
            <person name="Watts T."/>
            <person name="Wilson D."/>
            <person name="Wilson R.K."/>
            <person name="Wing R.A."/>
            <person name="Wolfner M.F."/>
            <person name="Wong A."/>
            <person name="Wong G.K."/>
            <person name="Wu C.I."/>
            <person name="Wu G."/>
            <person name="Yamamoto D."/>
            <person name="Yang H.P."/>
            <person name="Yang S.P."/>
            <person name="Yorke J.A."/>
            <person name="Yoshida K."/>
            <person name="Zdobnov E."/>
            <person name="Zhang P."/>
            <person name="Zhang Y."/>
            <person name="Zimin A.V."/>
            <person name="Baldwin J."/>
            <person name="Abdouelleil A."/>
            <person name="Abdulkadir J."/>
            <person name="Abebe A."/>
            <person name="Abera B."/>
            <person name="Abreu J."/>
            <person name="Acer S.C."/>
            <person name="Aftuck L."/>
            <person name="Alexander A."/>
            <person name="An P."/>
            <person name="Anderson E."/>
            <person name="Anderson S."/>
            <person name="Arachi H."/>
            <person name="Azer M."/>
            <person name="Bachantsang P."/>
            <person name="Barry A."/>
            <person name="Bayul T."/>
            <person name="Berlin A."/>
            <person name="Bessette D."/>
            <person name="Bloom T."/>
            <person name="Blye J."/>
            <person name="Boguslavskiy L."/>
            <person name="Bonnet C."/>
            <person name="Boukhgalter B."/>
            <person name="Bourzgui I."/>
            <person name="Brown A."/>
            <person name="Cahill P."/>
            <person name="Channer S."/>
            <person name="Cheshatsang Y."/>
            <person name="Chuda L."/>
            <person name="Citroen M."/>
            <person name="Collymore A."/>
            <person name="Cooke P."/>
            <person name="Costello M."/>
            <person name="D'Aco K."/>
            <person name="Daza R."/>
            <person name="De Haan G."/>
            <person name="DeGray S."/>
            <person name="DeMaso C."/>
            <person name="Dhargay N."/>
            <person name="Dooley K."/>
            <person name="Dooley E."/>
            <person name="Doricent M."/>
            <person name="Dorje P."/>
            <person name="Dorjee K."/>
            <person name="Dupes A."/>
            <person name="Elong R."/>
            <person name="Falk J."/>
            <person name="Farina A."/>
            <person name="Faro S."/>
            <person name="Ferguson D."/>
            <person name="Fisher S."/>
            <person name="Foley C.D."/>
            <person name="Franke A."/>
            <person name="Friedrich D."/>
            <person name="Gadbois L."/>
            <person name="Gearin G."/>
            <person name="Gearin C.R."/>
            <person name="Giannoukos G."/>
            <person name="Goode T."/>
            <person name="Graham J."/>
            <person name="Grandbois E."/>
            <person name="Grewal S."/>
            <person name="Gyaltsen K."/>
            <person name="Hafez N."/>
            <person name="Hagos B."/>
            <person name="Hall J."/>
            <person name="Henson C."/>
            <person name="Hollinger A."/>
            <person name="Honan T."/>
            <person name="Huard M.D."/>
            <person name="Hughes L."/>
            <person name="Hurhula B."/>
            <person name="Husby M.E."/>
            <person name="Kamat A."/>
            <person name="Kanga B."/>
            <person name="Kashin S."/>
            <person name="Khazanovich D."/>
            <person name="Kisner P."/>
            <person name="Lance K."/>
            <person name="Lara M."/>
            <person name="Lee W."/>
            <person name="Lennon N."/>
            <person name="Letendre F."/>
            <person name="LeVine R."/>
            <person name="Lipovsky A."/>
            <person name="Liu X."/>
            <person name="Liu J."/>
            <person name="Liu S."/>
            <person name="Lokyitsang T."/>
            <person name="Lokyitsang Y."/>
            <person name="Lubonja R."/>
            <person name="Lui A."/>
            <person name="MacDonald P."/>
            <person name="Magnisalis V."/>
            <person name="Maru K."/>
            <person name="Matthews C."/>
            <person name="McCusker W."/>
            <person name="McDonough S."/>
            <person name="Mehta T."/>
            <person name="Meldrim J."/>
            <person name="Meneus L."/>
            <person name="Mihai O."/>
            <person name="Mihalev A."/>
            <person name="Mihova T."/>
            <person name="Mittelman R."/>
            <person name="Mlenga V."/>
            <person name="Montmayeur A."/>
            <person name="Mulrain L."/>
            <person name="Navidi A."/>
            <person name="Naylor J."/>
            <person name="Negash T."/>
            <person name="Nguyen T."/>
            <person name="Nguyen N."/>
            <person name="Nicol R."/>
            <person name="Norbu C."/>
            <person name="Norbu N."/>
            <person name="Novod N."/>
            <person name="O'Neill B."/>
            <person name="Osman S."/>
            <person name="Markiewicz E."/>
            <person name="Oyono O.L."/>
            <person name="Patti C."/>
            <person name="Phunkhang P."/>
            <person name="Pierre F."/>
            <person name="Priest M."/>
            <person name="Raghuraman S."/>
            <person name="Rege F."/>
            <person name="Reyes R."/>
            <person name="Rise C."/>
            <person name="Rogov P."/>
            <person name="Ross K."/>
            <person name="Ryan E."/>
            <person name="Settipalli S."/>
            <person name="Shea T."/>
            <person name="Sherpa N."/>
            <person name="Shi L."/>
            <person name="Shih D."/>
            <person name="Sparrow T."/>
            <person name="Spaulding J."/>
            <person name="Stalker J."/>
            <person name="Stange-Thomann N."/>
            <person name="Stavropoulos S."/>
            <person name="Stone C."/>
            <person name="Strader C."/>
            <person name="Tesfaye S."/>
            <person name="Thomson T."/>
            <person name="Thoulutsang Y."/>
            <person name="Thoulutsang D."/>
            <person name="Topham K."/>
            <person name="Topping I."/>
            <person name="Tsamla T."/>
            <person name="Vassiliev H."/>
            <person name="Vo A."/>
            <person name="Wangchuk T."/>
            <person name="Wangdi T."/>
            <person name="Weiand M."/>
            <person name="Wilkinson J."/>
            <person name="Wilson A."/>
            <person name="Yadav S."/>
            <person name="Young G."/>
            <person name="Yu Q."/>
            <person name="Zembek L."/>
            <person name="Zhong D."/>
            <person name="Zimmer A."/>
            <person name="Zwirko Z."/>
            <person name="Jaffe D.B."/>
            <person name="Alvarez P."/>
            <person name="Brockman W."/>
            <person name="Butler J."/>
            <person name="Chin C."/>
            <person name="Gnerre S."/>
            <person name="Grabherr M."/>
            <person name="Kleber M."/>
            <person name="Mauceli E."/>
            <person name="MacCallum I."/>
        </authorList>
    </citation>
    <scope>NUCLEOTIDE SEQUENCE [LARGE SCALE GENOMIC DNA]</scope>
    <source>
        <strain evidence="12">MSH-3 / Tucson 14011-0111.49</strain>
    </source>
</reference>
<dbReference type="GO" id="GO:0005856">
    <property type="term" value="C:cytoskeleton"/>
    <property type="evidence" value="ECO:0007669"/>
    <property type="project" value="UniProtKB-ARBA"/>
</dbReference>
<dbReference type="HOGENOM" id="CLU_017718_0_0_1"/>
<sequence length="369" mass="42189">MKHQPPPPPLPLTQPPSLSGGGVGGVSGSSSGSSSISVKRGFEFTLMVVGESGLGKSTLINSLFLGDLYKNRQMPNVEERIEKTTRVEKKTMDIEERGVRLRLTVVDTPGFGDAINCEDSWRVCTSYIDEQFRQYFTDESGLNRRNIQDNRVHCCLYFVPPWGHSLRQMDLDLIRRLHRKVNIVLVIGKADCLNKQEVRKLKERILQDLEDNHIQLYQFPECDSDEDDDFKQQDRELKASIPFAVVGSNTILEVAGKKVRGRQYPWGVVNVEDPEHSDFIKLRTFLISTHMQDLKDTTQQHALRERGKLKRDSISSTNGFDAVISENDSLLLQKDVEIRRMQDMLTQMQEKLKQTHLMEMKKNDSVIDV</sequence>
<dbReference type="eggNOG" id="KOG2655">
    <property type="taxonomic scope" value="Eukaryota"/>
</dbReference>
<dbReference type="AlphaFoldDB" id="B4GYP5"/>
<dbReference type="Proteomes" id="UP000008744">
    <property type="component" value="Unassembled WGS sequence"/>
</dbReference>
<keyword evidence="6" id="KW-0131">Cell cycle</keyword>
<evidence type="ECO:0000256" key="7">
    <source>
        <dbReference type="PIRNR" id="PIRNR006698"/>
    </source>
</evidence>
<dbReference type="Pfam" id="PF00735">
    <property type="entry name" value="Septin"/>
    <property type="match status" value="1"/>
</dbReference>
<gene>
    <name evidence="11" type="primary">Dper\GL19764</name>
    <name evidence="11" type="ORF">Dper_GL19764</name>
</gene>
<dbReference type="CDD" id="cd01850">
    <property type="entry name" value="CDC_Septin"/>
    <property type="match status" value="1"/>
</dbReference>
<evidence type="ECO:0000256" key="2">
    <source>
        <dbReference type="ARBA" id="ARBA00022618"/>
    </source>
</evidence>
<evidence type="ECO:0000313" key="11">
    <source>
        <dbReference type="EMBL" id="EDW27901.1"/>
    </source>
</evidence>
<dbReference type="PhylomeDB" id="B4GYP5"/>
<proteinExistence type="inferred from homology"/>
<evidence type="ECO:0000256" key="9">
    <source>
        <dbReference type="SAM" id="MobiDB-lite"/>
    </source>
</evidence>
<evidence type="ECO:0000256" key="8">
    <source>
        <dbReference type="RuleBase" id="RU004560"/>
    </source>
</evidence>
<keyword evidence="12" id="KW-1185">Reference proteome</keyword>
<evidence type="ECO:0000313" key="12">
    <source>
        <dbReference type="Proteomes" id="UP000008744"/>
    </source>
</evidence>
<dbReference type="PANTHER" id="PTHR18884">
    <property type="entry name" value="SEPTIN"/>
    <property type="match status" value="1"/>
</dbReference>
<dbReference type="Gene3D" id="3.40.50.300">
    <property type="entry name" value="P-loop containing nucleotide triphosphate hydrolases"/>
    <property type="match status" value="1"/>
</dbReference>
<evidence type="ECO:0000256" key="1">
    <source>
        <dbReference type="ARBA" id="ARBA00004626"/>
    </source>
</evidence>
<evidence type="ECO:0000256" key="5">
    <source>
        <dbReference type="ARBA" id="ARBA00023134"/>
    </source>
</evidence>
<dbReference type="InterPro" id="IPR030379">
    <property type="entry name" value="G_SEPTIN_dom"/>
</dbReference>
<dbReference type="EMBL" id="CH479197">
    <property type="protein sequence ID" value="EDW27901.1"/>
    <property type="molecule type" value="Genomic_DNA"/>
</dbReference>
<dbReference type="SUPFAM" id="SSF52540">
    <property type="entry name" value="P-loop containing nucleoside triphosphate hydrolases"/>
    <property type="match status" value="1"/>
</dbReference>
<comment type="similarity">
    <text evidence="7 8">Belongs to the TRAFAC class TrmE-Era-EngA-EngB-Septin-like GTPase superfamily. Septin GTPase family.</text>
</comment>
<dbReference type="SMR" id="B4GYP5"/>
<organism evidence="12">
    <name type="scientific">Drosophila persimilis</name>
    <name type="common">Fruit fly</name>
    <dbReference type="NCBI Taxonomy" id="7234"/>
    <lineage>
        <taxon>Eukaryota</taxon>
        <taxon>Metazoa</taxon>
        <taxon>Ecdysozoa</taxon>
        <taxon>Arthropoda</taxon>
        <taxon>Hexapoda</taxon>
        <taxon>Insecta</taxon>
        <taxon>Pterygota</taxon>
        <taxon>Neoptera</taxon>
        <taxon>Endopterygota</taxon>
        <taxon>Diptera</taxon>
        <taxon>Brachycera</taxon>
        <taxon>Muscomorpha</taxon>
        <taxon>Ephydroidea</taxon>
        <taxon>Drosophilidae</taxon>
        <taxon>Drosophila</taxon>
        <taxon>Sophophora</taxon>
    </lineage>
</organism>
<feature type="compositionally biased region" description="Pro residues" evidence="9">
    <location>
        <begin position="1"/>
        <end position="14"/>
    </location>
</feature>
<dbReference type="STRING" id="7234.B4GYP5"/>
<keyword evidence="4" id="KW-0175">Coiled coil</keyword>
<comment type="subcellular location">
    <subcellularLocation>
        <location evidence="1">Cleavage furrow</location>
    </subcellularLocation>
</comment>
<accession>B4GYP5</accession>